<dbReference type="EMBL" id="QFFJ01000001">
    <property type="protein sequence ID" value="RBL92282.1"/>
    <property type="molecule type" value="Genomic_DNA"/>
</dbReference>
<accession>A0A365Y0Y0</accession>
<name>A0A365Y0Y0_9BACT</name>
<dbReference type="RefSeq" id="WP_113614880.1">
    <property type="nucleotide sequence ID" value="NZ_QFFJ01000001.1"/>
</dbReference>
<evidence type="ECO:0000313" key="1">
    <source>
        <dbReference type="EMBL" id="RBL92282.1"/>
    </source>
</evidence>
<keyword evidence="2" id="KW-1185">Reference proteome</keyword>
<protein>
    <submittedName>
        <fullName evidence="1">Uncharacterized protein</fullName>
    </submittedName>
</protein>
<comment type="caution">
    <text evidence="1">The sequence shown here is derived from an EMBL/GenBank/DDBJ whole genome shotgun (WGS) entry which is preliminary data.</text>
</comment>
<dbReference type="AlphaFoldDB" id="A0A365Y0Y0"/>
<dbReference type="Proteomes" id="UP000253410">
    <property type="component" value="Unassembled WGS sequence"/>
</dbReference>
<sequence length="188" mass="21992">MPHTIQSASEKYQKYLLQIIFKGHTYYTVSGADLTDNDTDKLLVDHQQQLVLALTISDLITTIEYEEYFDSHRLRKWAKVLSDTSSHYATFNLDDLFIDKLDEDNDEHLFSLYALLGLIRDYALQADDEYLMQLLDNPAIIDLLDELADYFWWKGQRSLQIKGNKELIGGLINQMYIRINDRITILYA</sequence>
<reference evidence="1 2" key="1">
    <citation type="submission" date="2018-05" db="EMBL/GenBank/DDBJ databases">
        <title>Chitinophaga sp. K3CV102501T nov., isolated from isolated from a monsoon evergreen broad-leaved forest soil.</title>
        <authorList>
            <person name="Lv Y."/>
        </authorList>
    </citation>
    <scope>NUCLEOTIDE SEQUENCE [LARGE SCALE GENOMIC DNA]</scope>
    <source>
        <strain evidence="1 2">GDMCC 1.1325</strain>
    </source>
</reference>
<gene>
    <name evidence="1" type="ORF">DF182_06740</name>
</gene>
<evidence type="ECO:0000313" key="2">
    <source>
        <dbReference type="Proteomes" id="UP000253410"/>
    </source>
</evidence>
<proteinExistence type="predicted"/>
<organism evidence="1 2">
    <name type="scientific">Chitinophaga flava</name>
    <dbReference type="NCBI Taxonomy" id="2259036"/>
    <lineage>
        <taxon>Bacteria</taxon>
        <taxon>Pseudomonadati</taxon>
        <taxon>Bacteroidota</taxon>
        <taxon>Chitinophagia</taxon>
        <taxon>Chitinophagales</taxon>
        <taxon>Chitinophagaceae</taxon>
        <taxon>Chitinophaga</taxon>
    </lineage>
</organism>
<dbReference type="OrthoDB" id="653457at2"/>